<dbReference type="InterPro" id="IPR011604">
    <property type="entry name" value="PDDEXK-like_dom_sf"/>
</dbReference>
<dbReference type="Proteomes" id="UP000198999">
    <property type="component" value="Unassembled WGS sequence"/>
</dbReference>
<dbReference type="AlphaFoldDB" id="A0A1H9CP13"/>
<dbReference type="RefSeq" id="WP_092576204.1">
    <property type="nucleotide sequence ID" value="NZ_FOFN01000001.1"/>
</dbReference>
<evidence type="ECO:0000313" key="2">
    <source>
        <dbReference type="EMBL" id="SEQ02950.1"/>
    </source>
</evidence>
<evidence type="ECO:0000259" key="1">
    <source>
        <dbReference type="Pfam" id="PF11074"/>
    </source>
</evidence>
<feature type="domain" description="DUF2779" evidence="1">
    <location>
        <begin position="298"/>
        <end position="425"/>
    </location>
</feature>
<dbReference type="Gene3D" id="3.90.320.10">
    <property type="match status" value="1"/>
</dbReference>
<evidence type="ECO:0000313" key="3">
    <source>
        <dbReference type="Proteomes" id="UP000198999"/>
    </source>
</evidence>
<name>A0A1H9CP13_9FLAO</name>
<dbReference type="Pfam" id="PF11074">
    <property type="entry name" value="DUF2779"/>
    <property type="match status" value="1"/>
</dbReference>
<organism evidence="2 3">
    <name type="scientific">Hyunsoonleella jejuensis</name>
    <dbReference type="NCBI Taxonomy" id="419940"/>
    <lineage>
        <taxon>Bacteria</taxon>
        <taxon>Pseudomonadati</taxon>
        <taxon>Bacteroidota</taxon>
        <taxon>Flavobacteriia</taxon>
        <taxon>Flavobacteriales</taxon>
        <taxon>Flavobacteriaceae</taxon>
    </lineage>
</organism>
<reference evidence="2 3" key="1">
    <citation type="submission" date="2016-10" db="EMBL/GenBank/DDBJ databases">
        <authorList>
            <person name="de Groot N.N."/>
        </authorList>
    </citation>
    <scope>NUCLEOTIDE SEQUENCE [LARGE SCALE GENOMIC DNA]</scope>
    <source>
        <strain evidence="2 3">DSM 21035</strain>
    </source>
</reference>
<dbReference type="OrthoDB" id="9783873at2"/>
<dbReference type="InterPro" id="IPR021301">
    <property type="entry name" value="DUF2779"/>
</dbReference>
<dbReference type="STRING" id="419940.SAMN05421824_0968"/>
<dbReference type="EMBL" id="FOFN01000001">
    <property type="protein sequence ID" value="SEQ02950.1"/>
    <property type="molecule type" value="Genomic_DNA"/>
</dbReference>
<gene>
    <name evidence="2" type="ORF">SAMN05421824_0968</name>
</gene>
<proteinExistence type="predicted"/>
<protein>
    <recommendedName>
        <fullName evidence="1">DUF2779 domain-containing protein</fullName>
    </recommendedName>
</protein>
<accession>A0A1H9CP13</accession>
<keyword evidence="3" id="KW-1185">Reference proteome</keyword>
<sequence length="497" mass="57234">MEKPILSKSTFIRGLQCEKSLYLYKHDYNLRDEISPKQQAIFDQGNKVGLLAQELFPNGVDASSSSHFKMQESVFKTDEFIKRGESIIYEATFQFNGVLGALDILVKEADGWKAYEVKSSTSVSDTYIYDAAIQYYTIVNSGVDLKDISIVYINNQYVKSGVINIHELFTIESVFDKVQEVIPNIPNQVGNLKQVIRQETIPNIDIGAHCDSPYSCDFKGHCWKHIPEYSIFDIANLWTSKKFQLYEKGITTFDQIDLTDNPLNKPQLLQVISELDNTEHIDKKNISAFIKDLSYPLFFLDFETMGSAIPIYDNTRPYQQFVFQYSLHTLSDENGVLEHHEYLAETTTNEDPRTGFVKQLIDDCDISGDILVYNIGFERGKLKDLITVYPQYTNEINNIIDRLKDLMIPFQKRWYYTPEMKGSYSIKYVLPALVPDLSYQELNIKEGGTASTVFAQMASGEYHGDYEKTRKDLLEYCKLDTYAMVKIFEVLDKIYEI</sequence>